<evidence type="ECO:0000313" key="2">
    <source>
        <dbReference type="EMBL" id="CUU60677.1"/>
    </source>
</evidence>
<gene>
    <name evidence="2" type="ORF">Ga0074812_14438</name>
</gene>
<dbReference type="AlphaFoldDB" id="A0A0S4QYM5"/>
<dbReference type="RefSeq" id="WP_131799623.1">
    <property type="nucleotide sequence ID" value="NZ_FAOZ01000044.1"/>
</dbReference>
<organism evidence="2 3">
    <name type="scientific">Parafrankia irregularis</name>
    <dbReference type="NCBI Taxonomy" id="795642"/>
    <lineage>
        <taxon>Bacteria</taxon>
        <taxon>Bacillati</taxon>
        <taxon>Actinomycetota</taxon>
        <taxon>Actinomycetes</taxon>
        <taxon>Frankiales</taxon>
        <taxon>Frankiaceae</taxon>
        <taxon>Parafrankia</taxon>
    </lineage>
</organism>
<sequence length="83" mass="8288">MSGSGSSPVGRCAGRPLSLRGGRPGVQAGAQAGGQAGGQAGRVIRPSAKARTPVFLTRTCLVLSRHPVPAPPYPRGDSGAREA</sequence>
<evidence type="ECO:0000256" key="1">
    <source>
        <dbReference type="SAM" id="MobiDB-lite"/>
    </source>
</evidence>
<reference evidence="3" key="1">
    <citation type="submission" date="2015-11" db="EMBL/GenBank/DDBJ databases">
        <authorList>
            <person name="Varghese N."/>
        </authorList>
    </citation>
    <scope>NUCLEOTIDE SEQUENCE [LARGE SCALE GENOMIC DNA]</scope>
    <source>
        <strain evidence="3">DSM 45899</strain>
    </source>
</reference>
<feature type="compositionally biased region" description="Gly residues" evidence="1">
    <location>
        <begin position="31"/>
        <end position="40"/>
    </location>
</feature>
<proteinExistence type="predicted"/>
<evidence type="ECO:0000313" key="3">
    <source>
        <dbReference type="Proteomes" id="UP000198802"/>
    </source>
</evidence>
<dbReference type="Proteomes" id="UP000198802">
    <property type="component" value="Unassembled WGS sequence"/>
</dbReference>
<accession>A0A0S4QYM5</accession>
<feature type="compositionally biased region" description="Low complexity" evidence="1">
    <location>
        <begin position="14"/>
        <end position="30"/>
    </location>
</feature>
<protein>
    <submittedName>
        <fullName evidence="2">Uncharacterized protein</fullName>
    </submittedName>
</protein>
<feature type="region of interest" description="Disordered" evidence="1">
    <location>
        <begin position="1"/>
        <end position="47"/>
    </location>
</feature>
<dbReference type="EMBL" id="FAOZ01000044">
    <property type="protein sequence ID" value="CUU60677.1"/>
    <property type="molecule type" value="Genomic_DNA"/>
</dbReference>
<keyword evidence="3" id="KW-1185">Reference proteome</keyword>
<name>A0A0S4QYM5_9ACTN</name>